<dbReference type="SUPFAM" id="SSF51735">
    <property type="entry name" value="NAD(P)-binding Rossmann-fold domains"/>
    <property type="match status" value="1"/>
</dbReference>
<gene>
    <name evidence="4" type="ORF">FUG_LOCUS580874</name>
    <name evidence="3" type="ORF">MDCFG202_LOCUS307112</name>
</gene>
<dbReference type="Gene3D" id="3.40.50.720">
    <property type="entry name" value="NAD(P)-binding Rossmann-like Domain"/>
    <property type="match status" value="1"/>
</dbReference>
<reference evidence="3" key="2">
    <citation type="submission" date="2021-03" db="EMBL/GenBank/DDBJ databases">
        <authorList>
            <person name="Alouane T."/>
            <person name="Langin T."/>
            <person name="Bonhomme L."/>
        </authorList>
    </citation>
    <scope>NUCLEOTIDE SEQUENCE</scope>
    <source>
        <strain evidence="3">MDC_Fg202</strain>
    </source>
</reference>
<evidence type="ECO:0000313" key="5">
    <source>
        <dbReference type="Proteomes" id="UP000746612"/>
    </source>
</evidence>
<reference evidence="4" key="1">
    <citation type="submission" date="2019-04" db="EMBL/GenBank/DDBJ databases">
        <authorList>
            <person name="Melise S."/>
            <person name="Noan J."/>
            <person name="Okalmin O."/>
        </authorList>
    </citation>
    <scope>NUCLEOTIDE SEQUENCE</scope>
    <source>
        <strain evidence="4">FN9</strain>
    </source>
</reference>
<dbReference type="PANTHER" id="PTHR43669">
    <property type="entry name" value="5-KETO-D-GLUCONATE 5-REDUCTASE"/>
    <property type="match status" value="1"/>
</dbReference>
<dbReference type="Proteomes" id="UP000746612">
    <property type="component" value="Unassembled WGS sequence"/>
</dbReference>
<evidence type="ECO:0000256" key="2">
    <source>
        <dbReference type="ARBA" id="ARBA00023002"/>
    </source>
</evidence>
<dbReference type="EMBL" id="CAAKMV010000207">
    <property type="protein sequence ID" value="VIO64902.1"/>
    <property type="molecule type" value="Genomic_DNA"/>
</dbReference>
<evidence type="ECO:0000256" key="1">
    <source>
        <dbReference type="ARBA" id="ARBA00006484"/>
    </source>
</evidence>
<dbReference type="Pfam" id="PF00106">
    <property type="entry name" value="adh_short"/>
    <property type="match status" value="1"/>
</dbReference>
<accession>A0A2H3H995</accession>
<organism evidence="3 5">
    <name type="scientific">Gibberella zeae</name>
    <name type="common">Wheat head blight fungus</name>
    <name type="synonym">Fusarium graminearum</name>
    <dbReference type="NCBI Taxonomy" id="5518"/>
    <lineage>
        <taxon>Eukaryota</taxon>
        <taxon>Fungi</taxon>
        <taxon>Dikarya</taxon>
        <taxon>Ascomycota</taxon>
        <taxon>Pezizomycotina</taxon>
        <taxon>Sordariomycetes</taxon>
        <taxon>Hypocreomycetidae</taxon>
        <taxon>Hypocreales</taxon>
        <taxon>Nectriaceae</taxon>
        <taxon>Fusarium</taxon>
    </lineage>
</organism>
<dbReference type="PANTHER" id="PTHR43669:SF4">
    <property type="entry name" value="SHORT-CHAIN DEHYDROGENASE"/>
    <property type="match status" value="1"/>
</dbReference>
<dbReference type="GO" id="GO:0016491">
    <property type="term" value="F:oxidoreductase activity"/>
    <property type="evidence" value="ECO:0007669"/>
    <property type="project" value="UniProtKB-KW"/>
</dbReference>
<dbReference type="OrthoDB" id="5336600at2759"/>
<dbReference type="EMBL" id="CAJPIJ010000146">
    <property type="protein sequence ID" value="CAG1989358.1"/>
    <property type="molecule type" value="Genomic_DNA"/>
</dbReference>
<dbReference type="AlphaFoldDB" id="A0A2H3H995"/>
<evidence type="ECO:0000313" key="3">
    <source>
        <dbReference type="EMBL" id="CAG1989358.1"/>
    </source>
</evidence>
<dbReference type="InterPro" id="IPR002347">
    <property type="entry name" value="SDR_fam"/>
</dbReference>
<evidence type="ECO:0000313" key="4">
    <source>
        <dbReference type="EMBL" id="VIO64902.1"/>
    </source>
</evidence>
<dbReference type="InterPro" id="IPR036291">
    <property type="entry name" value="NAD(P)-bd_dom_sf"/>
</dbReference>
<comment type="similarity">
    <text evidence="1">Belongs to the short-chain dehydrogenases/reductases (SDR) family.</text>
</comment>
<dbReference type="OMA" id="EPREWYQ"/>
<proteinExistence type="inferred from homology"/>
<sequence length="234" mass="25278">MASPVVLIFGAGSNVGTSVAKAFLAKGHKVALASRSQNPDTSTETELHIPTDCSDTSSVVDAFAKTKSAFGFPTVVVYNTYAGQWNDADDIFQVPLDHFQSSTIVNIVSVYAAAQEAVKGWADLPASSKPTFILTGNCANVTPLPVIMTLSVGKTASAHLIEIASSSYRNKGYRFYYADERLEDGAPMWNGVSAEGHAQFYLELAEDEPREWYQTFVSGLGYRKLPAPKIERPA</sequence>
<keyword evidence="2" id="KW-0560">Oxidoreductase</keyword>
<name>A0A2H3H995_GIBZA</name>
<protein>
    <submittedName>
        <fullName evidence="3">Uncharacterized protein</fullName>
    </submittedName>
</protein>